<evidence type="ECO:0000313" key="3">
    <source>
        <dbReference type="Proteomes" id="UP000054538"/>
    </source>
</evidence>
<gene>
    <name evidence="2" type="ORF">PAXRUDRAFT_404371</name>
</gene>
<dbReference type="Proteomes" id="UP000054538">
    <property type="component" value="Unassembled WGS sequence"/>
</dbReference>
<reference evidence="3" key="2">
    <citation type="submission" date="2015-01" db="EMBL/GenBank/DDBJ databases">
        <title>Evolutionary Origins and Diversification of the Mycorrhizal Mutualists.</title>
        <authorList>
            <consortium name="DOE Joint Genome Institute"/>
            <consortium name="Mycorrhizal Genomics Consortium"/>
            <person name="Kohler A."/>
            <person name="Kuo A."/>
            <person name="Nagy L.G."/>
            <person name="Floudas D."/>
            <person name="Copeland A."/>
            <person name="Barry K.W."/>
            <person name="Cichocki N."/>
            <person name="Veneault-Fourrey C."/>
            <person name="LaButti K."/>
            <person name="Lindquist E.A."/>
            <person name="Lipzen A."/>
            <person name="Lundell T."/>
            <person name="Morin E."/>
            <person name="Murat C."/>
            <person name="Riley R."/>
            <person name="Ohm R."/>
            <person name="Sun H."/>
            <person name="Tunlid A."/>
            <person name="Henrissat B."/>
            <person name="Grigoriev I.V."/>
            <person name="Hibbett D.S."/>
            <person name="Martin F."/>
        </authorList>
    </citation>
    <scope>NUCLEOTIDE SEQUENCE [LARGE SCALE GENOMIC DNA]</scope>
    <source>
        <strain evidence="3">Ve08.2h10</strain>
    </source>
</reference>
<name>A0A0D0E5I8_9AGAM</name>
<dbReference type="InParanoid" id="A0A0D0E5I8"/>
<evidence type="ECO:0000313" key="2">
    <source>
        <dbReference type="EMBL" id="KIK99916.1"/>
    </source>
</evidence>
<organism evidence="2 3">
    <name type="scientific">Paxillus rubicundulus Ve08.2h10</name>
    <dbReference type="NCBI Taxonomy" id="930991"/>
    <lineage>
        <taxon>Eukaryota</taxon>
        <taxon>Fungi</taxon>
        <taxon>Dikarya</taxon>
        <taxon>Basidiomycota</taxon>
        <taxon>Agaricomycotina</taxon>
        <taxon>Agaricomycetes</taxon>
        <taxon>Agaricomycetidae</taxon>
        <taxon>Boletales</taxon>
        <taxon>Paxilineae</taxon>
        <taxon>Paxillaceae</taxon>
        <taxon>Paxillus</taxon>
    </lineage>
</organism>
<feature type="non-terminal residue" evidence="2">
    <location>
        <position position="94"/>
    </location>
</feature>
<feature type="compositionally biased region" description="Basic residues" evidence="1">
    <location>
        <begin position="83"/>
        <end position="94"/>
    </location>
</feature>
<protein>
    <submittedName>
        <fullName evidence="2">Uncharacterized protein</fullName>
    </submittedName>
</protein>
<feature type="non-terminal residue" evidence="2">
    <location>
        <position position="1"/>
    </location>
</feature>
<accession>A0A0D0E5I8</accession>
<keyword evidence="3" id="KW-1185">Reference proteome</keyword>
<evidence type="ECO:0000256" key="1">
    <source>
        <dbReference type="SAM" id="MobiDB-lite"/>
    </source>
</evidence>
<proteinExistence type="predicted"/>
<reference evidence="2 3" key="1">
    <citation type="submission" date="2014-04" db="EMBL/GenBank/DDBJ databases">
        <authorList>
            <consortium name="DOE Joint Genome Institute"/>
            <person name="Kuo A."/>
            <person name="Kohler A."/>
            <person name="Jargeat P."/>
            <person name="Nagy L.G."/>
            <person name="Floudas D."/>
            <person name="Copeland A."/>
            <person name="Barry K.W."/>
            <person name="Cichocki N."/>
            <person name="Veneault-Fourrey C."/>
            <person name="LaButti K."/>
            <person name="Lindquist E.A."/>
            <person name="Lipzen A."/>
            <person name="Lundell T."/>
            <person name="Morin E."/>
            <person name="Murat C."/>
            <person name="Sun H."/>
            <person name="Tunlid A."/>
            <person name="Henrissat B."/>
            <person name="Grigoriev I.V."/>
            <person name="Hibbett D.S."/>
            <person name="Martin F."/>
            <person name="Nordberg H.P."/>
            <person name="Cantor M.N."/>
            <person name="Hua S.X."/>
        </authorList>
    </citation>
    <scope>NUCLEOTIDE SEQUENCE [LARGE SCALE GENOMIC DNA]</scope>
    <source>
        <strain evidence="2 3">Ve08.2h10</strain>
    </source>
</reference>
<feature type="compositionally biased region" description="Basic and acidic residues" evidence="1">
    <location>
        <begin position="38"/>
        <end position="50"/>
    </location>
</feature>
<dbReference type="EMBL" id="KN824846">
    <property type="protein sequence ID" value="KIK99916.1"/>
    <property type="molecule type" value="Genomic_DNA"/>
</dbReference>
<feature type="region of interest" description="Disordered" evidence="1">
    <location>
        <begin position="38"/>
        <end position="94"/>
    </location>
</feature>
<dbReference type="HOGENOM" id="CLU_2391972_0_0_1"/>
<dbReference type="AlphaFoldDB" id="A0A0D0E5I8"/>
<sequence>TSVSVQPHLICREDRLANAVKKATYRITRCIAIVKTMRVESRSSGDKETRSGAYKPERRRRQGRTSPLRTRRAPGIPDDMSAGHRRALRPRTRV</sequence>